<name>A0A4R1QVW1_9FIRM</name>
<dbReference type="InterPro" id="IPR049215">
    <property type="entry name" value="DUF6809"/>
</dbReference>
<gene>
    <name evidence="1" type="ORF">EDD77_11289</name>
</gene>
<accession>A0A4R1QVW1</accession>
<dbReference type="EMBL" id="SLUM01000012">
    <property type="protein sequence ID" value="TCL56775.1"/>
    <property type="molecule type" value="Genomic_DNA"/>
</dbReference>
<dbReference type="Pfam" id="PF20648">
    <property type="entry name" value="DUF6809"/>
    <property type="match status" value="1"/>
</dbReference>
<evidence type="ECO:0000313" key="1">
    <source>
        <dbReference type="EMBL" id="TCL56775.1"/>
    </source>
</evidence>
<dbReference type="STRING" id="1650663.GCA_001486665_01934"/>
<proteinExistence type="predicted"/>
<protein>
    <submittedName>
        <fullName evidence="1">Uncharacterized protein</fullName>
    </submittedName>
</protein>
<dbReference type="AlphaFoldDB" id="A0A4R1QVW1"/>
<comment type="caution">
    <text evidence="1">The sequence shown here is derived from an EMBL/GenBank/DDBJ whole genome shotgun (WGS) entry which is preliminary data.</text>
</comment>
<evidence type="ECO:0000313" key="2">
    <source>
        <dbReference type="Proteomes" id="UP000295184"/>
    </source>
</evidence>
<reference evidence="1 2" key="1">
    <citation type="submission" date="2019-03" db="EMBL/GenBank/DDBJ databases">
        <title>Genomic Encyclopedia of Type Strains, Phase IV (KMG-IV): sequencing the most valuable type-strain genomes for metagenomic binning, comparative biology and taxonomic classification.</title>
        <authorList>
            <person name="Goeker M."/>
        </authorList>
    </citation>
    <scope>NUCLEOTIDE SEQUENCE [LARGE SCALE GENOMIC DNA]</scope>
    <source>
        <strain evidence="1 2">DSM 100451</strain>
    </source>
</reference>
<dbReference type="RefSeq" id="WP_058964329.1">
    <property type="nucleotide sequence ID" value="NZ_CABKVM010000017.1"/>
</dbReference>
<organism evidence="1 2">
    <name type="scientific">Allofournierella massiliensis</name>
    <dbReference type="NCBI Taxonomy" id="1650663"/>
    <lineage>
        <taxon>Bacteria</taxon>
        <taxon>Bacillati</taxon>
        <taxon>Bacillota</taxon>
        <taxon>Clostridia</taxon>
        <taxon>Eubacteriales</taxon>
        <taxon>Oscillospiraceae</taxon>
        <taxon>Allofournierella</taxon>
    </lineage>
</organism>
<sequence>MVLDAIYRGELLPCENNMEGNGRHKQAGKEIEQLLKDLRNNLSEDDMALVDQMLEQTLIICDTESSDAFQYGFSTGLLLMQEVQEILRKRIDAAAHDIF</sequence>
<dbReference type="Proteomes" id="UP000295184">
    <property type="component" value="Unassembled WGS sequence"/>
</dbReference>
<dbReference type="OrthoDB" id="9795830at2"/>